<comment type="caution">
    <text evidence="20">The sequence shown here is derived from an EMBL/GenBank/DDBJ whole genome shotgun (WGS) entry which is preliminary data.</text>
</comment>
<evidence type="ECO:0000256" key="4">
    <source>
        <dbReference type="ARBA" id="ARBA00010561"/>
    </source>
</evidence>
<evidence type="ECO:0000313" key="20">
    <source>
        <dbReference type="EMBL" id="MEW9856359.1"/>
    </source>
</evidence>
<evidence type="ECO:0000256" key="13">
    <source>
        <dbReference type="ARBA" id="ARBA00023136"/>
    </source>
</evidence>
<dbReference type="PANTHER" id="PTHR34148:SF1">
    <property type="entry name" value="ADENOSYLCOBINAMIDE-GDP RIBAZOLETRANSFERASE"/>
    <property type="match status" value="1"/>
</dbReference>
<feature type="transmembrane region" description="Helical" evidence="19">
    <location>
        <begin position="135"/>
        <end position="156"/>
    </location>
</feature>
<keyword evidence="11 19" id="KW-0460">Magnesium</keyword>
<dbReference type="Pfam" id="PF02654">
    <property type="entry name" value="CobS"/>
    <property type="match status" value="1"/>
</dbReference>
<comment type="catalytic activity">
    <reaction evidence="17 19">
        <text>alpha-ribazole + adenosylcob(III)inamide-GDP = adenosylcob(III)alamin + GMP + H(+)</text>
        <dbReference type="Rhea" id="RHEA:16049"/>
        <dbReference type="ChEBI" id="CHEBI:10329"/>
        <dbReference type="ChEBI" id="CHEBI:15378"/>
        <dbReference type="ChEBI" id="CHEBI:18408"/>
        <dbReference type="ChEBI" id="CHEBI:58115"/>
        <dbReference type="ChEBI" id="CHEBI:60487"/>
        <dbReference type="EC" id="2.7.8.26"/>
    </reaction>
</comment>
<dbReference type="InterPro" id="IPR003805">
    <property type="entry name" value="CobS"/>
</dbReference>
<evidence type="ECO:0000256" key="3">
    <source>
        <dbReference type="ARBA" id="ARBA00004663"/>
    </source>
</evidence>
<keyword evidence="8 19" id="KW-0169">Cobalamin biosynthesis</keyword>
<evidence type="ECO:0000256" key="12">
    <source>
        <dbReference type="ARBA" id="ARBA00022989"/>
    </source>
</evidence>
<evidence type="ECO:0000256" key="14">
    <source>
        <dbReference type="ARBA" id="ARBA00025228"/>
    </source>
</evidence>
<evidence type="ECO:0000256" key="5">
    <source>
        <dbReference type="ARBA" id="ARBA00013200"/>
    </source>
</evidence>
<sequence>MKALVLAVQFMTRLPLPAVQAEARHVSAAIRWFPVAGLLVGACVAGAAWLGFQRDPWAGALIGLLAWVGITGALHLDGLGDIADAAGAGHGDRSRVSAVLADPHIGSFGVIAIVLLLLTKLLLLYLLLAQPRPGMFWLTLVAIPALARVGPLFWTLTLPPLHAGLGRTFGAGATWVALGAWLLVGLAACLLAPGLHTPALLAALPVAALWRWWLRGHIGGISGDGHGAGIEVMEAALLGALVLAP</sequence>
<dbReference type="PANTHER" id="PTHR34148">
    <property type="entry name" value="ADENOSYLCOBINAMIDE-GDP RIBAZOLETRANSFERASE"/>
    <property type="match status" value="1"/>
</dbReference>
<keyword evidence="7 19" id="KW-1003">Cell membrane</keyword>
<feature type="transmembrane region" description="Helical" evidence="19">
    <location>
        <begin position="168"/>
        <end position="191"/>
    </location>
</feature>
<evidence type="ECO:0000256" key="11">
    <source>
        <dbReference type="ARBA" id="ARBA00022842"/>
    </source>
</evidence>
<dbReference type="EC" id="2.7.8.26" evidence="5 19"/>
<feature type="transmembrane region" description="Helical" evidence="19">
    <location>
        <begin position="57"/>
        <end position="76"/>
    </location>
</feature>
<dbReference type="RefSeq" id="WP_367774784.1">
    <property type="nucleotide sequence ID" value="NZ_JBFNXR010000052.1"/>
</dbReference>
<feature type="transmembrane region" description="Helical" evidence="19">
    <location>
        <begin position="31"/>
        <end position="50"/>
    </location>
</feature>
<organism evidence="20 21">
    <name type="scientific">Novosphingobium rhizovicinum</name>
    <dbReference type="NCBI Taxonomy" id="3228928"/>
    <lineage>
        <taxon>Bacteria</taxon>
        <taxon>Pseudomonadati</taxon>
        <taxon>Pseudomonadota</taxon>
        <taxon>Alphaproteobacteria</taxon>
        <taxon>Sphingomonadales</taxon>
        <taxon>Sphingomonadaceae</taxon>
        <taxon>Novosphingobium</taxon>
    </lineage>
</organism>
<reference evidence="20 21" key="1">
    <citation type="submission" date="2024-06" db="EMBL/GenBank/DDBJ databases">
        <title>Novosphingobium rhizovicinus M1R2S20.</title>
        <authorList>
            <person name="Sun J.-Q."/>
        </authorList>
    </citation>
    <scope>NUCLEOTIDE SEQUENCE [LARGE SCALE GENOMIC DNA]</scope>
    <source>
        <strain evidence="20 21">M1R2S20</strain>
    </source>
</reference>
<keyword evidence="21" id="KW-1185">Reference proteome</keyword>
<evidence type="ECO:0000256" key="17">
    <source>
        <dbReference type="ARBA" id="ARBA00048623"/>
    </source>
</evidence>
<evidence type="ECO:0000256" key="6">
    <source>
        <dbReference type="ARBA" id="ARBA00015850"/>
    </source>
</evidence>
<keyword evidence="9 19" id="KW-0808">Transferase</keyword>
<evidence type="ECO:0000256" key="15">
    <source>
        <dbReference type="ARBA" id="ARBA00032605"/>
    </source>
</evidence>
<evidence type="ECO:0000256" key="7">
    <source>
        <dbReference type="ARBA" id="ARBA00022475"/>
    </source>
</evidence>
<dbReference type="HAMAP" id="MF_00719">
    <property type="entry name" value="CobS"/>
    <property type="match status" value="1"/>
</dbReference>
<protein>
    <recommendedName>
        <fullName evidence="6 19">Adenosylcobinamide-GDP ribazoletransferase</fullName>
        <ecNumber evidence="5 19">2.7.8.26</ecNumber>
    </recommendedName>
    <alternativeName>
        <fullName evidence="16 19">Cobalamin synthase</fullName>
    </alternativeName>
    <alternativeName>
        <fullName evidence="15 19">Cobalamin-5'-phosphate synthase</fullName>
    </alternativeName>
</protein>
<gene>
    <name evidence="19" type="primary">cobS</name>
    <name evidence="20" type="ORF">ABUH87_14570</name>
</gene>
<evidence type="ECO:0000256" key="9">
    <source>
        <dbReference type="ARBA" id="ARBA00022679"/>
    </source>
</evidence>
<accession>A0ABV3RGK9</accession>
<evidence type="ECO:0000256" key="1">
    <source>
        <dbReference type="ARBA" id="ARBA00001946"/>
    </source>
</evidence>
<evidence type="ECO:0000256" key="16">
    <source>
        <dbReference type="ARBA" id="ARBA00032853"/>
    </source>
</evidence>
<comment type="function">
    <text evidence="14 19">Joins adenosylcobinamide-GDP and alpha-ribazole to generate adenosylcobalamin (Ado-cobalamin). Also synthesizes adenosylcobalamin 5'-phosphate from adenosylcobinamide-GDP and alpha-ribazole 5'-phosphate.</text>
</comment>
<name>A0ABV3RGK9_9SPHN</name>
<evidence type="ECO:0000256" key="2">
    <source>
        <dbReference type="ARBA" id="ARBA00004651"/>
    </source>
</evidence>
<comment type="catalytic activity">
    <reaction evidence="18 19">
        <text>alpha-ribazole 5'-phosphate + adenosylcob(III)inamide-GDP = adenosylcob(III)alamin 5'-phosphate + GMP + H(+)</text>
        <dbReference type="Rhea" id="RHEA:23560"/>
        <dbReference type="ChEBI" id="CHEBI:15378"/>
        <dbReference type="ChEBI" id="CHEBI:57918"/>
        <dbReference type="ChEBI" id="CHEBI:58115"/>
        <dbReference type="ChEBI" id="CHEBI:60487"/>
        <dbReference type="ChEBI" id="CHEBI:60493"/>
        <dbReference type="EC" id="2.7.8.26"/>
    </reaction>
</comment>
<feature type="transmembrane region" description="Helical" evidence="19">
    <location>
        <begin position="105"/>
        <end position="128"/>
    </location>
</feature>
<comment type="pathway">
    <text evidence="3 19">Cofactor biosynthesis; adenosylcobalamin biosynthesis; adenosylcobalamin from cob(II)yrinate a,c-diamide: step 7/7.</text>
</comment>
<comment type="similarity">
    <text evidence="4 19">Belongs to the CobS family.</text>
</comment>
<evidence type="ECO:0000256" key="18">
    <source>
        <dbReference type="ARBA" id="ARBA00049504"/>
    </source>
</evidence>
<dbReference type="Proteomes" id="UP001556118">
    <property type="component" value="Unassembled WGS sequence"/>
</dbReference>
<evidence type="ECO:0000256" key="19">
    <source>
        <dbReference type="HAMAP-Rule" id="MF_00719"/>
    </source>
</evidence>
<keyword evidence="13 19" id="KW-0472">Membrane</keyword>
<evidence type="ECO:0000256" key="10">
    <source>
        <dbReference type="ARBA" id="ARBA00022692"/>
    </source>
</evidence>
<keyword evidence="10 19" id="KW-0812">Transmembrane</keyword>
<evidence type="ECO:0000313" key="21">
    <source>
        <dbReference type="Proteomes" id="UP001556118"/>
    </source>
</evidence>
<dbReference type="GO" id="GO:0051073">
    <property type="term" value="F:adenosylcobinamide-GDP ribazoletransferase activity"/>
    <property type="evidence" value="ECO:0007669"/>
    <property type="project" value="UniProtKB-EC"/>
</dbReference>
<dbReference type="EMBL" id="JBFNXR010000052">
    <property type="protein sequence ID" value="MEW9856359.1"/>
    <property type="molecule type" value="Genomic_DNA"/>
</dbReference>
<proteinExistence type="inferred from homology"/>
<keyword evidence="12 19" id="KW-1133">Transmembrane helix</keyword>
<comment type="subcellular location">
    <subcellularLocation>
        <location evidence="2 19">Cell membrane</location>
        <topology evidence="2 19">Multi-pass membrane protein</topology>
    </subcellularLocation>
</comment>
<evidence type="ECO:0000256" key="8">
    <source>
        <dbReference type="ARBA" id="ARBA00022573"/>
    </source>
</evidence>
<comment type="cofactor">
    <cofactor evidence="1 19">
        <name>Mg(2+)</name>
        <dbReference type="ChEBI" id="CHEBI:18420"/>
    </cofactor>
</comment>